<accession>A0A645BAV9</accession>
<name>A0A645BAV9_9ZZZZ</name>
<comment type="caution">
    <text evidence="1">The sequence shown here is derived from an EMBL/GenBank/DDBJ whole genome shotgun (WGS) entry which is preliminary data.</text>
</comment>
<evidence type="ECO:0000313" key="1">
    <source>
        <dbReference type="EMBL" id="MPM61791.1"/>
    </source>
</evidence>
<reference evidence="1" key="1">
    <citation type="submission" date="2019-08" db="EMBL/GenBank/DDBJ databases">
        <authorList>
            <person name="Kucharzyk K."/>
            <person name="Murdoch R.W."/>
            <person name="Higgins S."/>
            <person name="Loffler F."/>
        </authorList>
    </citation>
    <scope>NUCLEOTIDE SEQUENCE</scope>
</reference>
<dbReference type="EMBL" id="VSSQ01018525">
    <property type="protein sequence ID" value="MPM61791.1"/>
    <property type="molecule type" value="Genomic_DNA"/>
</dbReference>
<proteinExistence type="predicted"/>
<protein>
    <submittedName>
        <fullName evidence="1">Uncharacterized protein</fullName>
    </submittedName>
</protein>
<sequence>MVAESRLLHFLQKFMQLRPISGDGFFGDFSDQVDDIHAEAADPFGDPAVHHRVDFLAHLLVLPVQIRLFFAEKVQVVLSARRIPFPGRTGEGGAQSVGHAAVRGRISPDVIVAVRIVFAFFGFNEPGVLIRSVVYHQIHHHFDIAFVGFRDEMLHLLHRAEFVKNGFVIGNVIPVVVVRRLVDRRKPDGPDPQILQIIQFFGHTGDIANTVAVAVPEAPRIDLINDNLLPPMFFHAATSSLIYSK</sequence>
<dbReference type="AlphaFoldDB" id="A0A645BAV9"/>
<organism evidence="1">
    <name type="scientific">bioreactor metagenome</name>
    <dbReference type="NCBI Taxonomy" id="1076179"/>
    <lineage>
        <taxon>unclassified sequences</taxon>
        <taxon>metagenomes</taxon>
        <taxon>ecological metagenomes</taxon>
    </lineage>
</organism>
<gene>
    <name evidence="1" type="ORF">SDC9_108651</name>
</gene>